<evidence type="ECO:0000256" key="9">
    <source>
        <dbReference type="SAM" id="Phobius"/>
    </source>
</evidence>
<comment type="similarity">
    <text evidence="2 8">Belongs to the MIP/aquaporin (TC 1.A.8) family.</text>
</comment>
<comment type="caution">
    <text evidence="10">The sequence shown here is derived from an EMBL/GenBank/DDBJ whole genome shotgun (WGS) entry which is preliminary data.</text>
</comment>
<dbReference type="Pfam" id="PF00230">
    <property type="entry name" value="MIP"/>
    <property type="match status" value="1"/>
</dbReference>
<dbReference type="NCBIfam" id="TIGR00861">
    <property type="entry name" value="MIP"/>
    <property type="match status" value="1"/>
</dbReference>
<dbReference type="PANTHER" id="PTHR19139:SF199">
    <property type="entry name" value="MIP17260P"/>
    <property type="match status" value="1"/>
</dbReference>
<dbReference type="InterPro" id="IPR034294">
    <property type="entry name" value="Aquaporin_transptr"/>
</dbReference>
<dbReference type="Gene3D" id="1.20.1080.10">
    <property type="entry name" value="Glycerol uptake facilitator protein"/>
    <property type="match status" value="1"/>
</dbReference>
<accession>A0ABY2Q3V5</accession>
<evidence type="ECO:0000256" key="6">
    <source>
        <dbReference type="ARBA" id="ARBA00022989"/>
    </source>
</evidence>
<evidence type="ECO:0000256" key="5">
    <source>
        <dbReference type="ARBA" id="ARBA00022692"/>
    </source>
</evidence>
<dbReference type="PROSITE" id="PS51257">
    <property type="entry name" value="PROKAR_LIPOPROTEIN"/>
    <property type="match status" value="1"/>
</dbReference>
<reference evidence="10 11" key="1">
    <citation type="submission" date="2019-04" db="EMBL/GenBank/DDBJ databases">
        <title>Mesorhizobium composti sp. nov., isolated from compost.</title>
        <authorList>
            <person name="Lin S.-Y."/>
            <person name="Hameed A."/>
            <person name="Hsieh Y.-T."/>
            <person name="Young C.-C."/>
        </authorList>
    </citation>
    <scope>NUCLEOTIDE SEQUENCE [LARGE SCALE GENOMIC DNA]</scope>
    <source>
        <strain evidence="10 11">CC-YTH430</strain>
    </source>
</reference>
<keyword evidence="7 9" id="KW-0472">Membrane</keyword>
<feature type="transmembrane region" description="Helical" evidence="9">
    <location>
        <begin position="36"/>
        <end position="59"/>
    </location>
</feature>
<keyword evidence="4" id="KW-1003">Cell membrane</keyword>
<dbReference type="PRINTS" id="PR00783">
    <property type="entry name" value="MINTRINSICP"/>
</dbReference>
<dbReference type="RefSeq" id="WP_136359382.1">
    <property type="nucleotide sequence ID" value="NZ_SSNY01000010.1"/>
</dbReference>
<dbReference type="EMBL" id="SSNY01000010">
    <property type="protein sequence ID" value="THF55786.1"/>
    <property type="molecule type" value="Genomic_DNA"/>
</dbReference>
<feature type="transmembrane region" description="Helical" evidence="9">
    <location>
        <begin position="122"/>
        <end position="143"/>
    </location>
</feature>
<dbReference type="Proteomes" id="UP000306441">
    <property type="component" value="Unassembled WGS sequence"/>
</dbReference>
<evidence type="ECO:0000256" key="2">
    <source>
        <dbReference type="ARBA" id="ARBA00006175"/>
    </source>
</evidence>
<dbReference type="InterPro" id="IPR023271">
    <property type="entry name" value="Aquaporin-like"/>
</dbReference>
<keyword evidence="3 8" id="KW-0813">Transport</keyword>
<keyword evidence="11" id="KW-1185">Reference proteome</keyword>
<dbReference type="InterPro" id="IPR022357">
    <property type="entry name" value="MIP_CS"/>
</dbReference>
<gene>
    <name evidence="10" type="ORF">E6C48_17105</name>
</gene>
<comment type="subcellular location">
    <subcellularLocation>
        <location evidence="1">Cell membrane</location>
        <topology evidence="1">Multi-pass membrane protein</topology>
    </subcellularLocation>
</comment>
<evidence type="ECO:0000256" key="1">
    <source>
        <dbReference type="ARBA" id="ARBA00004651"/>
    </source>
</evidence>
<keyword evidence="6 9" id="KW-1133">Transmembrane helix</keyword>
<evidence type="ECO:0000256" key="8">
    <source>
        <dbReference type="RuleBase" id="RU000477"/>
    </source>
</evidence>
<dbReference type="SUPFAM" id="SSF81338">
    <property type="entry name" value="Aquaporin-like"/>
    <property type="match status" value="1"/>
</dbReference>
<evidence type="ECO:0000256" key="4">
    <source>
        <dbReference type="ARBA" id="ARBA00022475"/>
    </source>
</evidence>
<evidence type="ECO:0000313" key="10">
    <source>
        <dbReference type="EMBL" id="THF55786.1"/>
    </source>
</evidence>
<evidence type="ECO:0000256" key="3">
    <source>
        <dbReference type="ARBA" id="ARBA00022448"/>
    </source>
</evidence>
<feature type="transmembrane region" description="Helical" evidence="9">
    <location>
        <begin position="194"/>
        <end position="217"/>
    </location>
</feature>
<organism evidence="10 11">
    <name type="scientific">Ollibium composti</name>
    <dbReference type="NCBI Taxonomy" id="2675109"/>
    <lineage>
        <taxon>Bacteria</taxon>
        <taxon>Pseudomonadati</taxon>
        <taxon>Pseudomonadota</taxon>
        <taxon>Alphaproteobacteria</taxon>
        <taxon>Hyphomicrobiales</taxon>
        <taxon>Phyllobacteriaceae</taxon>
        <taxon>Ollibium</taxon>
    </lineage>
</organism>
<protein>
    <submittedName>
        <fullName evidence="10">MIP family channel protein</fullName>
    </submittedName>
</protein>
<dbReference type="InterPro" id="IPR000425">
    <property type="entry name" value="MIP"/>
</dbReference>
<keyword evidence="5 8" id="KW-0812">Transmembrane</keyword>
<name>A0ABY2Q3V5_9HYPH</name>
<sequence length="225" mass="23007">MKLFLAEVLGTFLLVFIGCAAIVTGDLGTALPLGQIGIGLAFGLGLVAAAYAIGPISGAHLNPAVTLGFFLAGRLPAKDVITYWIAQIVGAILATVALWIMVSGKAGDPISNFGATTWDPAKWGTSSVFLTEMIATFTFVLVILASTSAKHMNMLAGLIIGLTLAALHLGFIPVSGNSLNPARSIGPNLFSGSVAIGQLWLYIVAPLVGGAIAGIVAKTGVFEKD</sequence>
<dbReference type="PANTHER" id="PTHR19139">
    <property type="entry name" value="AQUAPORIN TRANSPORTER"/>
    <property type="match status" value="1"/>
</dbReference>
<dbReference type="PROSITE" id="PS00221">
    <property type="entry name" value="MIP"/>
    <property type="match status" value="1"/>
</dbReference>
<proteinExistence type="inferred from homology"/>
<evidence type="ECO:0000313" key="11">
    <source>
        <dbReference type="Proteomes" id="UP000306441"/>
    </source>
</evidence>
<evidence type="ECO:0000256" key="7">
    <source>
        <dbReference type="ARBA" id="ARBA00023136"/>
    </source>
</evidence>
<feature type="transmembrane region" description="Helical" evidence="9">
    <location>
        <begin position="80"/>
        <end position="102"/>
    </location>
</feature>
<feature type="transmembrane region" description="Helical" evidence="9">
    <location>
        <begin position="155"/>
        <end position="174"/>
    </location>
</feature>